<dbReference type="RefSeq" id="XP_067818256.1">
    <property type="nucleotide sequence ID" value="XM_067958254.1"/>
</dbReference>
<proteinExistence type="predicted"/>
<evidence type="ECO:0000313" key="2">
    <source>
        <dbReference type="Proteomes" id="UP000294530"/>
    </source>
</evidence>
<evidence type="ECO:0000313" key="1">
    <source>
        <dbReference type="EMBL" id="TDH68757.1"/>
    </source>
</evidence>
<protein>
    <submittedName>
        <fullName evidence="1">Uncharacterized protein</fullName>
    </submittedName>
</protein>
<reference evidence="1 2" key="1">
    <citation type="journal article" date="2021" name="Genome Biol.">
        <title>AFLAP: assembly-free linkage analysis pipeline using k-mers from genome sequencing data.</title>
        <authorList>
            <person name="Fletcher K."/>
            <person name="Zhang L."/>
            <person name="Gil J."/>
            <person name="Han R."/>
            <person name="Cavanaugh K."/>
            <person name="Michelmore R."/>
        </authorList>
    </citation>
    <scope>NUCLEOTIDE SEQUENCE [LARGE SCALE GENOMIC DNA]</scope>
    <source>
        <strain evidence="1 2">SF5</strain>
    </source>
</reference>
<dbReference type="GeneID" id="94343925"/>
<gene>
    <name evidence="1" type="ORF">CCR75_000146</name>
</gene>
<dbReference type="AlphaFoldDB" id="A0A976FL02"/>
<keyword evidence="2" id="KW-1185">Reference proteome</keyword>
<organism evidence="1 2">
    <name type="scientific">Bremia lactucae</name>
    <name type="common">Lettuce downy mildew</name>
    <dbReference type="NCBI Taxonomy" id="4779"/>
    <lineage>
        <taxon>Eukaryota</taxon>
        <taxon>Sar</taxon>
        <taxon>Stramenopiles</taxon>
        <taxon>Oomycota</taxon>
        <taxon>Peronosporomycetes</taxon>
        <taxon>Peronosporales</taxon>
        <taxon>Peronosporaceae</taxon>
        <taxon>Bremia</taxon>
    </lineage>
</organism>
<comment type="caution">
    <text evidence="1">The sequence shown here is derived from an EMBL/GenBank/DDBJ whole genome shotgun (WGS) entry which is preliminary data.</text>
</comment>
<dbReference type="EMBL" id="SHOA02000016">
    <property type="protein sequence ID" value="TDH68757.1"/>
    <property type="molecule type" value="Genomic_DNA"/>
</dbReference>
<dbReference type="Proteomes" id="UP000294530">
    <property type="component" value="Unassembled WGS sequence"/>
</dbReference>
<sequence>MAGIYKSEMLLLVPTDHQTTSSALLFELLSTKPTFHAQLSRAGFSGIWRQLKKMLSGLDHTEES</sequence>
<name>A0A976FL02_BRELC</name>
<dbReference type="KEGG" id="blac:94343925"/>
<accession>A0A976FL02</accession>